<dbReference type="AlphaFoldDB" id="A0A7W9L353"/>
<dbReference type="EMBL" id="JACHOO010000007">
    <property type="protein sequence ID" value="MBB5754191.1"/>
    <property type="molecule type" value="Genomic_DNA"/>
</dbReference>
<evidence type="ECO:0000313" key="4">
    <source>
        <dbReference type="Proteomes" id="UP000523821"/>
    </source>
</evidence>
<gene>
    <name evidence="3" type="ORF">GGQ63_003272</name>
</gene>
<dbReference type="Pfam" id="PF01370">
    <property type="entry name" value="Epimerase"/>
    <property type="match status" value="1"/>
</dbReference>
<evidence type="ECO:0000313" key="3">
    <source>
        <dbReference type="EMBL" id="MBB5754191.1"/>
    </source>
</evidence>
<feature type="domain" description="NAD-dependent epimerase/dehydratase" evidence="2">
    <location>
        <begin position="3"/>
        <end position="249"/>
    </location>
</feature>
<evidence type="ECO:0000259" key="2">
    <source>
        <dbReference type="Pfam" id="PF01370"/>
    </source>
</evidence>
<organism evidence="3 4">
    <name type="scientific">Prosthecomicrobium pneumaticum</name>
    <dbReference type="NCBI Taxonomy" id="81895"/>
    <lineage>
        <taxon>Bacteria</taxon>
        <taxon>Pseudomonadati</taxon>
        <taxon>Pseudomonadota</taxon>
        <taxon>Alphaproteobacteria</taxon>
        <taxon>Hyphomicrobiales</taxon>
        <taxon>Kaistiaceae</taxon>
        <taxon>Prosthecomicrobium</taxon>
    </lineage>
</organism>
<dbReference type="PANTHER" id="PTHR43574">
    <property type="entry name" value="EPIMERASE-RELATED"/>
    <property type="match status" value="1"/>
</dbReference>
<dbReference type="RefSeq" id="WP_183857651.1">
    <property type="nucleotide sequence ID" value="NZ_JACHOO010000007.1"/>
</dbReference>
<dbReference type="Proteomes" id="UP000523821">
    <property type="component" value="Unassembled WGS sequence"/>
</dbReference>
<dbReference type="PRINTS" id="PR01713">
    <property type="entry name" value="NUCEPIMERASE"/>
</dbReference>
<keyword evidence="4" id="KW-1185">Reference proteome</keyword>
<dbReference type="InterPro" id="IPR001509">
    <property type="entry name" value="Epimerase_deHydtase"/>
</dbReference>
<proteinExistence type="predicted"/>
<reference evidence="3 4" key="1">
    <citation type="submission" date="2020-08" db="EMBL/GenBank/DDBJ databases">
        <title>Genomic Encyclopedia of Type Strains, Phase IV (KMG-IV): sequencing the most valuable type-strain genomes for metagenomic binning, comparative biology and taxonomic classification.</title>
        <authorList>
            <person name="Goeker M."/>
        </authorList>
    </citation>
    <scope>NUCLEOTIDE SEQUENCE [LARGE SCALE GENOMIC DNA]</scope>
    <source>
        <strain evidence="3 4">DSM 16268</strain>
    </source>
</reference>
<keyword evidence="3" id="KW-0413">Isomerase</keyword>
<dbReference type="Gene3D" id="3.40.50.720">
    <property type="entry name" value="NAD(P)-binding Rossmann-like Domain"/>
    <property type="match status" value="1"/>
</dbReference>
<keyword evidence="1" id="KW-0520">NAD</keyword>
<evidence type="ECO:0000256" key="1">
    <source>
        <dbReference type="ARBA" id="ARBA00023027"/>
    </source>
</evidence>
<protein>
    <submittedName>
        <fullName evidence="3">UDP-glucuronate 4-epimerase</fullName>
        <ecNumber evidence="3">5.1.3.6</ecNumber>
    </submittedName>
</protein>
<accession>A0A7W9L353</accession>
<dbReference type="GO" id="GO:0050378">
    <property type="term" value="F:UDP-glucuronate 4-epimerase activity"/>
    <property type="evidence" value="ECO:0007669"/>
    <property type="project" value="UniProtKB-EC"/>
</dbReference>
<dbReference type="InterPro" id="IPR036291">
    <property type="entry name" value="NAD(P)-bd_dom_sf"/>
</dbReference>
<dbReference type="SUPFAM" id="SSF51735">
    <property type="entry name" value="NAD(P)-binding Rossmann-fold domains"/>
    <property type="match status" value="1"/>
</dbReference>
<dbReference type="EC" id="5.1.3.6" evidence="3"/>
<name>A0A7W9L353_9HYPH</name>
<sequence>MKMIVTGAAGFIGFHTAGAALRRGDTVIGYDNLNAYYDPRLKAARLALLSAHPRFRFVEGDVADPAAMNALVAAEPDCTAIVHLAAQAGVAYSIENPLAYVQSNVAGQVVVFEAARRLSGLRQVVYASSSSVYGANEATPFRETDRVDQPVSLYAATKRAGELIARTYAHVHGIASTGLRFFTVYGPYGRPDMAPWLFTEAIMAGRPITLFNEGRMRRDFTFVDDVVAGTLAAVDRTPEPAETRLFNLGNNRPVELRTFVAAIERAVGRAATIVEAPMRPADVVETCADIETSAAELGYRPRTPLEEGIPRFVDWYRGWSNGVPEG</sequence>
<comment type="caution">
    <text evidence="3">The sequence shown here is derived from an EMBL/GenBank/DDBJ whole genome shotgun (WGS) entry which is preliminary data.</text>
</comment>